<dbReference type="Pfam" id="PF13509">
    <property type="entry name" value="S1_2"/>
    <property type="match status" value="1"/>
</dbReference>
<feature type="domain" description="Conserved virulence factor B third S1" evidence="5">
    <location>
        <begin position="141"/>
        <end position="215"/>
    </location>
</feature>
<evidence type="ECO:0000313" key="7">
    <source>
        <dbReference type="Proteomes" id="UP000051450"/>
    </source>
</evidence>
<feature type="domain" description="Conserved virulence factor B-like winged helix" evidence="3">
    <location>
        <begin position="227"/>
        <end position="284"/>
    </location>
</feature>
<dbReference type="Gene3D" id="1.10.10.10">
    <property type="entry name" value="Winged helix-like DNA-binding domain superfamily/Winged helix DNA-binding domain"/>
    <property type="match status" value="1"/>
</dbReference>
<comment type="similarity">
    <text evidence="1">Belongs to the CvfB family.</text>
</comment>
<dbReference type="InterPro" id="IPR040764">
    <property type="entry name" value="CvfB_WH"/>
</dbReference>
<evidence type="ECO:0000259" key="4">
    <source>
        <dbReference type="Pfam" id="PF21191"/>
    </source>
</evidence>
<dbReference type="PIRSF" id="PIRSF012524">
    <property type="entry name" value="YitL_S1"/>
    <property type="match status" value="1"/>
</dbReference>
<evidence type="ECO:0000259" key="5">
    <source>
        <dbReference type="Pfam" id="PF21543"/>
    </source>
</evidence>
<name>A0A0R1HV68_9LACO</name>
<sequence length="305" mass="34173">MSSIMGQIVTAMVTDENDTEFLVQKDGTTMHLLKDDTNGQLTNGSMVKGFVYENEDHDLSLSTTIPRAGIDQYAFGDVVKVRRDLGVFVDIGLPDKDVAVSLDDLPEMKSLWPKAGDRLMVGLKIDAKDRIWGDVADEEMFREIAKKPDDSLKNKNMKFTVIRLKMIGTFVITDDDYLGFIHPSERFNEPRLGQVLEGRVIGIRTDGTINLSIKPRAYEAIGDDAAMLVAALTHNDDQSLPFTDKSDPEDIKEYFGISKGQFKRAVGHLLKGRYVKQEDGKLILIKMPEELENNADESIDDIENQ</sequence>
<dbReference type="Pfam" id="PF21191">
    <property type="entry name" value="CvfB_1st"/>
    <property type="match status" value="1"/>
</dbReference>
<proteinExistence type="inferred from homology"/>
<dbReference type="PANTHER" id="PTHR37296">
    <property type="entry name" value="CONSERVED VIRULENCE FACTOR B"/>
    <property type="match status" value="1"/>
</dbReference>
<feature type="domain" description="Conserved virulence factor B second S1" evidence="4">
    <location>
        <begin position="73"/>
        <end position="133"/>
    </location>
</feature>
<dbReference type="Pfam" id="PF17783">
    <property type="entry name" value="WHD_CvfB"/>
    <property type="match status" value="1"/>
</dbReference>
<feature type="domain" description="Conserved virulence factor B first S1" evidence="2">
    <location>
        <begin position="6"/>
        <end position="63"/>
    </location>
</feature>
<dbReference type="Gene3D" id="2.40.50.140">
    <property type="entry name" value="Nucleic acid-binding proteins"/>
    <property type="match status" value="2"/>
</dbReference>
<evidence type="ECO:0008006" key="8">
    <source>
        <dbReference type="Google" id="ProtNLM"/>
    </source>
</evidence>
<dbReference type="STRING" id="1423719.FC66_GL000255"/>
<accession>A0A0R1HV68</accession>
<dbReference type="PANTHER" id="PTHR37296:SF1">
    <property type="entry name" value="CONSERVED VIRULENCE FACTOR B"/>
    <property type="match status" value="1"/>
</dbReference>
<evidence type="ECO:0000259" key="2">
    <source>
        <dbReference type="Pfam" id="PF13509"/>
    </source>
</evidence>
<dbReference type="OrthoDB" id="9801597at2"/>
<reference evidence="6 7" key="1">
    <citation type="journal article" date="2015" name="Genome Announc.">
        <title>Expanding the biotechnology potential of lactobacilli through comparative genomics of 213 strains and associated genera.</title>
        <authorList>
            <person name="Sun Z."/>
            <person name="Harris H.M."/>
            <person name="McCann A."/>
            <person name="Guo C."/>
            <person name="Argimon S."/>
            <person name="Zhang W."/>
            <person name="Yang X."/>
            <person name="Jeffery I.B."/>
            <person name="Cooney J.C."/>
            <person name="Kagawa T.F."/>
            <person name="Liu W."/>
            <person name="Song Y."/>
            <person name="Salvetti E."/>
            <person name="Wrobel A."/>
            <person name="Rasinkangas P."/>
            <person name="Parkhill J."/>
            <person name="Rea M.C."/>
            <person name="O'Sullivan O."/>
            <person name="Ritari J."/>
            <person name="Douillard F.P."/>
            <person name="Paul Ross R."/>
            <person name="Yang R."/>
            <person name="Briner A.E."/>
            <person name="Felis G.E."/>
            <person name="de Vos W.M."/>
            <person name="Barrangou R."/>
            <person name="Klaenhammer T.R."/>
            <person name="Caufield P.W."/>
            <person name="Cui Y."/>
            <person name="Zhang H."/>
            <person name="O'Toole P.W."/>
        </authorList>
    </citation>
    <scope>NUCLEOTIDE SEQUENCE [LARGE SCALE GENOMIC DNA]</scope>
    <source>
        <strain evidence="6 7">DSM 15638</strain>
    </source>
</reference>
<keyword evidence="7" id="KW-1185">Reference proteome</keyword>
<dbReference type="EMBL" id="AZDI01000001">
    <property type="protein sequence ID" value="KRK46631.1"/>
    <property type="molecule type" value="Genomic_DNA"/>
</dbReference>
<evidence type="ECO:0000256" key="1">
    <source>
        <dbReference type="PIRNR" id="PIRNR012524"/>
    </source>
</evidence>
<dbReference type="AlphaFoldDB" id="A0A0R1HV68"/>
<gene>
    <name evidence="6" type="ORF">FC66_GL000255</name>
</gene>
<dbReference type="InterPro" id="IPR014464">
    <property type="entry name" value="CvfB_fam"/>
</dbReference>
<comment type="caution">
    <text evidence="6">The sequence shown here is derived from an EMBL/GenBank/DDBJ whole genome shotgun (WGS) entry which is preliminary data.</text>
</comment>
<dbReference type="InterPro" id="IPR039566">
    <property type="entry name" value="CvfB_S1_st"/>
</dbReference>
<dbReference type="InterPro" id="IPR012340">
    <property type="entry name" value="NA-bd_OB-fold"/>
</dbReference>
<dbReference type="RefSeq" id="WP_057973572.1">
    <property type="nucleotide sequence ID" value="NZ_AZDI01000001.1"/>
</dbReference>
<protein>
    <recommendedName>
        <fullName evidence="8">S1 motif domain-containing protein</fullName>
    </recommendedName>
</protein>
<evidence type="ECO:0000259" key="3">
    <source>
        <dbReference type="Pfam" id="PF17783"/>
    </source>
</evidence>
<dbReference type="Gene3D" id="2.40.50.330">
    <property type="match status" value="1"/>
</dbReference>
<dbReference type="InterPro" id="IPR036388">
    <property type="entry name" value="WH-like_DNA-bd_sf"/>
</dbReference>
<dbReference type="GeneID" id="83548269"/>
<organism evidence="6 7">
    <name type="scientific">Dellaglioa algida DSM 15638</name>
    <dbReference type="NCBI Taxonomy" id="1423719"/>
    <lineage>
        <taxon>Bacteria</taxon>
        <taxon>Bacillati</taxon>
        <taxon>Bacillota</taxon>
        <taxon>Bacilli</taxon>
        <taxon>Lactobacillales</taxon>
        <taxon>Lactobacillaceae</taxon>
        <taxon>Dellaglioa</taxon>
    </lineage>
</organism>
<dbReference type="InterPro" id="IPR048588">
    <property type="entry name" value="CvfB_S1_2nd"/>
</dbReference>
<dbReference type="Pfam" id="PF21543">
    <property type="entry name" value="CvfB_2nd"/>
    <property type="match status" value="1"/>
</dbReference>
<dbReference type="Proteomes" id="UP000051450">
    <property type="component" value="Unassembled WGS sequence"/>
</dbReference>
<dbReference type="InterPro" id="IPR048587">
    <property type="entry name" value="CvfB_S1_3rd"/>
</dbReference>
<evidence type="ECO:0000313" key="6">
    <source>
        <dbReference type="EMBL" id="KRK46631.1"/>
    </source>
</evidence>
<dbReference type="PATRIC" id="fig|1423719.4.peg.257"/>